<keyword evidence="3" id="KW-0732">Signal</keyword>
<feature type="chain" id="PRO_5036530476" description="Lipocalin/cytosolic fatty-acid binding domain-containing protein" evidence="3">
    <location>
        <begin position="29"/>
        <end position="207"/>
    </location>
</feature>
<gene>
    <name evidence="5" type="primary">110675237</name>
</gene>
<dbReference type="AlphaFoldDB" id="A0A6I8TYR8"/>
<dbReference type="PANTHER" id="PTHR10612">
    <property type="entry name" value="APOLIPOPROTEIN D"/>
    <property type="match status" value="1"/>
</dbReference>
<reference evidence="5" key="2">
    <citation type="submission" date="2020-05" db="UniProtKB">
        <authorList>
            <consortium name="EnsemblMetazoa"/>
        </authorList>
    </citation>
    <scope>IDENTIFICATION</scope>
    <source>
        <strain evidence="5">LVP_AGWG</strain>
    </source>
</reference>
<sequence>MVIVSLNNFRHLTRTLVLLFLCSRLTNCQVLSLGKCPYFPVEPNFKAGPFLGLWYEQEKYPNLFQIGGKCNTVEYNKKIDGTLSIINRHENQLTGIETGIRGYGKQLFPGSMHVRFPQPWKGDAPYYIIGTDYIHYAVVVSCKEFGLLHGKTVWILTRDRHPRLVHMKKAYRDIEHANLSLVFLEKTDQKHCDVVRPSVNKYITGKH</sequence>
<dbReference type="PANTHER" id="PTHR10612:SF34">
    <property type="entry name" value="APOLIPOPROTEIN D"/>
    <property type="match status" value="1"/>
</dbReference>
<evidence type="ECO:0000256" key="2">
    <source>
        <dbReference type="ARBA" id="ARBA00023157"/>
    </source>
</evidence>
<protein>
    <recommendedName>
        <fullName evidence="4">Lipocalin/cytosolic fatty-acid binding domain-containing protein</fullName>
    </recommendedName>
</protein>
<evidence type="ECO:0000313" key="6">
    <source>
        <dbReference type="Proteomes" id="UP000008820"/>
    </source>
</evidence>
<accession>A0A6I8TYR8</accession>
<evidence type="ECO:0000256" key="1">
    <source>
        <dbReference type="ARBA" id="ARBA00006889"/>
    </source>
</evidence>
<dbReference type="GO" id="GO:0031409">
    <property type="term" value="F:pigment binding"/>
    <property type="evidence" value="ECO:0007669"/>
    <property type="project" value="InterPro"/>
</dbReference>
<dbReference type="InterPro" id="IPR000566">
    <property type="entry name" value="Lipocln_cytosolic_FA-bd_dom"/>
</dbReference>
<dbReference type="Gene3D" id="2.40.128.20">
    <property type="match status" value="1"/>
</dbReference>
<dbReference type="GO" id="GO:0006629">
    <property type="term" value="P:lipid metabolic process"/>
    <property type="evidence" value="ECO:0007669"/>
    <property type="project" value="TreeGrafter"/>
</dbReference>
<dbReference type="Pfam" id="PF00061">
    <property type="entry name" value="Lipocalin"/>
    <property type="match status" value="1"/>
</dbReference>
<dbReference type="Proteomes" id="UP000008820">
    <property type="component" value="Chromosome 2"/>
</dbReference>
<feature type="domain" description="Lipocalin/cytosolic fatty-acid binding" evidence="4">
    <location>
        <begin position="52"/>
        <end position="190"/>
    </location>
</feature>
<organism evidence="5 6">
    <name type="scientific">Aedes aegypti</name>
    <name type="common">Yellowfever mosquito</name>
    <name type="synonym">Culex aegypti</name>
    <dbReference type="NCBI Taxonomy" id="7159"/>
    <lineage>
        <taxon>Eukaryota</taxon>
        <taxon>Metazoa</taxon>
        <taxon>Ecdysozoa</taxon>
        <taxon>Arthropoda</taxon>
        <taxon>Hexapoda</taxon>
        <taxon>Insecta</taxon>
        <taxon>Pterygota</taxon>
        <taxon>Neoptera</taxon>
        <taxon>Endopterygota</taxon>
        <taxon>Diptera</taxon>
        <taxon>Nematocera</taxon>
        <taxon>Culicoidea</taxon>
        <taxon>Culicidae</taxon>
        <taxon>Culicinae</taxon>
        <taxon>Aedini</taxon>
        <taxon>Aedes</taxon>
        <taxon>Stegomyia</taxon>
    </lineage>
</organism>
<name>A0A6I8TYR8_AEDAE</name>
<keyword evidence="6" id="KW-1185">Reference proteome</keyword>
<reference evidence="5 6" key="1">
    <citation type="submission" date="2017-06" db="EMBL/GenBank/DDBJ databases">
        <title>Aedes aegypti genome working group (AGWG) sequencing and assembly.</title>
        <authorList>
            <consortium name="Aedes aegypti Genome Working Group (AGWG)"/>
            <person name="Matthews B.J."/>
        </authorList>
    </citation>
    <scope>NUCLEOTIDE SEQUENCE [LARGE SCALE GENOMIC DNA]</scope>
    <source>
        <strain evidence="5 6">LVP_AGWG</strain>
    </source>
</reference>
<dbReference type="SUPFAM" id="SSF50814">
    <property type="entry name" value="Lipocalins"/>
    <property type="match status" value="1"/>
</dbReference>
<evidence type="ECO:0000256" key="3">
    <source>
        <dbReference type="PIRNR" id="PIRNR036893"/>
    </source>
</evidence>
<keyword evidence="2" id="KW-1015">Disulfide bond</keyword>
<comment type="similarity">
    <text evidence="1 3">Belongs to the calycin superfamily. Lipocalin family.</text>
</comment>
<dbReference type="InterPro" id="IPR003057">
    <property type="entry name" value="Invtbrt_color"/>
</dbReference>
<dbReference type="InterPro" id="IPR012674">
    <property type="entry name" value="Calycin"/>
</dbReference>
<proteinExistence type="inferred from homology"/>
<dbReference type="PIRSF" id="PIRSF036893">
    <property type="entry name" value="Lipocalin_ApoD"/>
    <property type="match status" value="1"/>
</dbReference>
<evidence type="ECO:0000313" key="5">
    <source>
        <dbReference type="EnsemblMetazoa" id="AAEL020775-PA"/>
    </source>
</evidence>
<dbReference type="InterPro" id="IPR022271">
    <property type="entry name" value="Lipocalin_ApoD"/>
</dbReference>
<feature type="signal peptide" evidence="3">
    <location>
        <begin position="1"/>
        <end position="28"/>
    </location>
</feature>
<dbReference type="GO" id="GO:0000302">
    <property type="term" value="P:response to reactive oxygen species"/>
    <property type="evidence" value="ECO:0007669"/>
    <property type="project" value="TreeGrafter"/>
</dbReference>
<dbReference type="OrthoDB" id="565904at2759"/>
<dbReference type="GO" id="GO:0005737">
    <property type="term" value="C:cytoplasm"/>
    <property type="evidence" value="ECO:0007669"/>
    <property type="project" value="TreeGrafter"/>
</dbReference>
<evidence type="ECO:0000259" key="4">
    <source>
        <dbReference type="Pfam" id="PF00061"/>
    </source>
</evidence>
<dbReference type="InParanoid" id="A0A6I8TYR8"/>
<dbReference type="PRINTS" id="PR01273">
    <property type="entry name" value="INVTBRTCOLOR"/>
</dbReference>
<dbReference type="EnsemblMetazoa" id="AAEL020775-RA">
    <property type="protein sequence ID" value="AAEL020775-PA"/>
    <property type="gene ID" value="AAEL020775"/>
</dbReference>